<protein>
    <submittedName>
        <fullName evidence="1">Uncharacterized protein</fullName>
    </submittedName>
</protein>
<dbReference type="Proteomes" id="UP001055439">
    <property type="component" value="Chromosome 6"/>
</dbReference>
<reference evidence="1" key="1">
    <citation type="submission" date="2022-05" db="EMBL/GenBank/DDBJ databases">
        <title>The Musa troglodytarum L. genome provides insights into the mechanism of non-climacteric behaviour and enrichment of carotenoids.</title>
        <authorList>
            <person name="Wang J."/>
        </authorList>
    </citation>
    <scope>NUCLEOTIDE SEQUENCE</scope>
    <source>
        <tissue evidence="1">Leaf</tissue>
    </source>
</reference>
<evidence type="ECO:0000313" key="1">
    <source>
        <dbReference type="EMBL" id="URE13912.1"/>
    </source>
</evidence>
<keyword evidence="2" id="KW-1185">Reference proteome</keyword>
<organism evidence="1 2">
    <name type="scientific">Musa troglodytarum</name>
    <name type="common">fe'i banana</name>
    <dbReference type="NCBI Taxonomy" id="320322"/>
    <lineage>
        <taxon>Eukaryota</taxon>
        <taxon>Viridiplantae</taxon>
        <taxon>Streptophyta</taxon>
        <taxon>Embryophyta</taxon>
        <taxon>Tracheophyta</taxon>
        <taxon>Spermatophyta</taxon>
        <taxon>Magnoliopsida</taxon>
        <taxon>Liliopsida</taxon>
        <taxon>Zingiberales</taxon>
        <taxon>Musaceae</taxon>
        <taxon>Musa</taxon>
    </lineage>
</organism>
<accession>A0A9E7KDH9</accession>
<name>A0A9E7KDH9_9LILI</name>
<sequence>MLSLLPWSEIEIKDASGSEPLNGNKKDCHPDSIAREELENSKDQVSNDRRYLLYACEFPLFTLLAEGHSYSNLGLTEETERMVMEASWVEYLAKEKLKQYPLFTESYASRAEP</sequence>
<proteinExistence type="predicted"/>
<dbReference type="EMBL" id="CP097508">
    <property type="protein sequence ID" value="URE13912.1"/>
    <property type="molecule type" value="Genomic_DNA"/>
</dbReference>
<gene>
    <name evidence="1" type="ORF">MUK42_05662</name>
</gene>
<dbReference type="AlphaFoldDB" id="A0A9E7KDH9"/>
<evidence type="ECO:0000313" key="2">
    <source>
        <dbReference type="Proteomes" id="UP001055439"/>
    </source>
</evidence>